<dbReference type="PANTHER" id="PTHR12268">
    <property type="entry name" value="E3 UBIQUITIN-PROTEIN LIGASE KCMF1"/>
    <property type="match status" value="1"/>
</dbReference>
<sequence>MKFGNVRVSSLRCVCVCVCVCRCFDGAVEEWRQFHCDMNDLSQWLSDTEQVLADGIGPDGEMVLDRVRAQQQDLEEGVATHQSVVAVLSSSGEHIISQVSSPDAAPLQDKLDALIRRWNLIQRQVSDRQRRLMGEDPALMDVLQRTADLTQWLEHTEALTEEMDGQNETLSWLNKTGSQILSSSSLSPQDRDIHVNKIRQINISWSKVSGELLDKVREVEGRLQTHTQFQDESRLPSHGQFQERMNRLGDWVYITSQSLSDVTPTERQSKIEQLAADWKALDIRLKETPQQPLSPWTKQVAQQQFTASVPSAVHMVSLLSEERHHSPELVGPTDLNQTATELADWLLLIHQMLKSSIVTVGDTDEIRTTIGRLQVTKGDLEQRHPQLEDIITLAQNIKNKTSNLDVRTSISEKLEKVRSQWDSTQNGVEARLLQLDHMIGHSDQWEEQRRNVKDLIGQNEMRLHNLLQQSQEPLTKQISDNKVFLQDLARGQESVTSFNELSNQLLQEYAADDTRKVKEVMDKLNTAWNSVNNRASDRQAALDSELKSLQVSLRELESFLKWLHEADTTVNVLSDAAQREGLSQDSAHIKELKVQLECGTCLSGLVTFRSAGGGGYVSVREHVCVCVAVRMRALRRWQSCAGRVKMMAVVRTSLQKVVVFLHRLQRMAISSPRYQKLCKVSVVHTHTHSLMRFHPFGVSLR</sequence>
<gene>
    <name evidence="2" type="ORF">DPX16_20699</name>
</gene>
<dbReference type="Proteomes" id="UP000281406">
    <property type="component" value="Unassembled WGS sequence"/>
</dbReference>
<dbReference type="AlphaFoldDB" id="A0A3N0YLJ9"/>
<feature type="signal peptide" evidence="1">
    <location>
        <begin position="1"/>
        <end position="23"/>
    </location>
</feature>
<dbReference type="InterPro" id="IPR050774">
    <property type="entry name" value="KCMF1/Dystrophin"/>
</dbReference>
<protein>
    <submittedName>
        <fullName evidence="2">Utrophin</fullName>
    </submittedName>
</protein>
<evidence type="ECO:0000313" key="3">
    <source>
        <dbReference type="Proteomes" id="UP000281406"/>
    </source>
</evidence>
<dbReference type="InterPro" id="IPR002017">
    <property type="entry name" value="Spectrin_repeat"/>
</dbReference>
<dbReference type="GO" id="GO:0045202">
    <property type="term" value="C:synapse"/>
    <property type="evidence" value="ECO:0007669"/>
    <property type="project" value="GOC"/>
</dbReference>
<dbReference type="OrthoDB" id="18740at2759"/>
<feature type="chain" id="PRO_5018212673" evidence="1">
    <location>
        <begin position="24"/>
        <end position="701"/>
    </location>
</feature>
<evidence type="ECO:0000256" key="1">
    <source>
        <dbReference type="SAM" id="SignalP"/>
    </source>
</evidence>
<dbReference type="InterPro" id="IPR018159">
    <property type="entry name" value="Spectrin/alpha-actinin"/>
</dbReference>
<keyword evidence="3" id="KW-1185">Reference proteome</keyword>
<dbReference type="CDD" id="cd00176">
    <property type="entry name" value="SPEC"/>
    <property type="match status" value="2"/>
</dbReference>
<proteinExistence type="predicted"/>
<accession>A0A3N0YLJ9</accession>
<reference evidence="2 3" key="1">
    <citation type="submission" date="2018-10" db="EMBL/GenBank/DDBJ databases">
        <title>Genome assembly for a Yunnan-Guizhou Plateau 3E fish, Anabarilius grahami (Regan), and its evolutionary and genetic applications.</title>
        <authorList>
            <person name="Jiang W."/>
        </authorList>
    </citation>
    <scope>NUCLEOTIDE SEQUENCE [LARGE SCALE GENOMIC DNA]</scope>
    <source>
        <strain evidence="2">AG-KIZ</strain>
        <tissue evidence="2">Muscle</tissue>
    </source>
</reference>
<name>A0A3N0YLJ9_ANAGA</name>
<dbReference type="SMART" id="SM00150">
    <property type="entry name" value="SPEC"/>
    <property type="match status" value="3"/>
</dbReference>
<dbReference type="SUPFAM" id="SSF46966">
    <property type="entry name" value="Spectrin repeat"/>
    <property type="match status" value="3"/>
</dbReference>
<dbReference type="PANTHER" id="PTHR12268:SF26">
    <property type="entry name" value="UTROPHIN"/>
    <property type="match status" value="1"/>
</dbReference>
<dbReference type="EMBL" id="RJVU01036174">
    <property type="protein sequence ID" value="ROL47047.1"/>
    <property type="molecule type" value="Genomic_DNA"/>
</dbReference>
<comment type="caution">
    <text evidence="2">The sequence shown here is derived from an EMBL/GenBank/DDBJ whole genome shotgun (WGS) entry which is preliminary data.</text>
</comment>
<dbReference type="Gene3D" id="1.20.58.60">
    <property type="match status" value="4"/>
</dbReference>
<dbReference type="Pfam" id="PF00435">
    <property type="entry name" value="Spectrin"/>
    <property type="match status" value="2"/>
</dbReference>
<evidence type="ECO:0000313" key="2">
    <source>
        <dbReference type="EMBL" id="ROL47047.1"/>
    </source>
</evidence>
<dbReference type="GO" id="GO:0005886">
    <property type="term" value="C:plasma membrane"/>
    <property type="evidence" value="ECO:0007669"/>
    <property type="project" value="TreeGrafter"/>
</dbReference>
<organism evidence="2 3">
    <name type="scientific">Anabarilius grahami</name>
    <name type="common">Kanglang fish</name>
    <name type="synonym">Barilius grahami</name>
    <dbReference type="NCBI Taxonomy" id="495550"/>
    <lineage>
        <taxon>Eukaryota</taxon>
        <taxon>Metazoa</taxon>
        <taxon>Chordata</taxon>
        <taxon>Craniata</taxon>
        <taxon>Vertebrata</taxon>
        <taxon>Euteleostomi</taxon>
        <taxon>Actinopterygii</taxon>
        <taxon>Neopterygii</taxon>
        <taxon>Teleostei</taxon>
        <taxon>Ostariophysi</taxon>
        <taxon>Cypriniformes</taxon>
        <taxon>Xenocyprididae</taxon>
        <taxon>Xenocypridinae</taxon>
        <taxon>Xenocypridinae incertae sedis</taxon>
        <taxon>Anabarilius</taxon>
    </lineage>
</organism>
<keyword evidence="1" id="KW-0732">Signal</keyword>
<dbReference type="GO" id="GO:0099536">
    <property type="term" value="P:synaptic signaling"/>
    <property type="evidence" value="ECO:0007669"/>
    <property type="project" value="TreeGrafter"/>
</dbReference>